<gene>
    <name evidence="6" type="ORF">B7463_g8925</name>
</gene>
<proteinExistence type="inferred from homology"/>
<comment type="caution">
    <text evidence="6">The sequence shown here is derived from an EMBL/GenBank/DDBJ whole genome shotgun (WGS) entry which is preliminary data.</text>
</comment>
<keyword evidence="4" id="KW-0472">Membrane</keyword>
<feature type="compositionally biased region" description="Polar residues" evidence="3">
    <location>
        <begin position="69"/>
        <end position="86"/>
    </location>
</feature>
<dbReference type="InterPro" id="IPR011701">
    <property type="entry name" value="MFS"/>
</dbReference>
<dbReference type="InterPro" id="IPR036259">
    <property type="entry name" value="MFS_trans_sf"/>
</dbReference>
<dbReference type="EMBL" id="NCSJ02000207">
    <property type="protein sequence ID" value="RFU27421.1"/>
    <property type="molecule type" value="Genomic_DNA"/>
</dbReference>
<dbReference type="OrthoDB" id="6509908at2759"/>
<keyword evidence="7" id="KW-1185">Reference proteome</keyword>
<keyword evidence="4" id="KW-0812">Transmembrane</keyword>
<feature type="transmembrane region" description="Helical" evidence="4">
    <location>
        <begin position="370"/>
        <end position="388"/>
    </location>
</feature>
<dbReference type="SUPFAM" id="SSF103473">
    <property type="entry name" value="MFS general substrate transporter"/>
    <property type="match status" value="1"/>
</dbReference>
<dbReference type="InterPro" id="IPR050327">
    <property type="entry name" value="Proton-linked_MCT"/>
</dbReference>
<feature type="transmembrane region" description="Helical" evidence="4">
    <location>
        <begin position="394"/>
        <end position="419"/>
    </location>
</feature>
<feature type="transmembrane region" description="Helical" evidence="4">
    <location>
        <begin position="304"/>
        <end position="324"/>
    </location>
</feature>
<accession>A0A3E2H274</accession>
<feature type="compositionally biased region" description="Basic and acidic residues" evidence="3">
    <location>
        <begin position="16"/>
        <end position="28"/>
    </location>
</feature>
<evidence type="ECO:0000313" key="7">
    <source>
        <dbReference type="Proteomes" id="UP000258309"/>
    </source>
</evidence>
<dbReference type="GO" id="GO:0022857">
    <property type="term" value="F:transmembrane transporter activity"/>
    <property type="evidence" value="ECO:0007669"/>
    <property type="project" value="InterPro"/>
</dbReference>
<reference evidence="6 7" key="1">
    <citation type="submission" date="2018-05" db="EMBL/GenBank/DDBJ databases">
        <title>Draft genome sequence of Scytalidium lignicola DSM 105466, a ubiquitous saprotrophic fungus.</title>
        <authorList>
            <person name="Buettner E."/>
            <person name="Gebauer A.M."/>
            <person name="Hofrichter M."/>
            <person name="Liers C."/>
            <person name="Kellner H."/>
        </authorList>
    </citation>
    <scope>NUCLEOTIDE SEQUENCE [LARGE SCALE GENOMIC DNA]</scope>
    <source>
        <strain evidence="6 7">DSM 105466</strain>
    </source>
</reference>
<evidence type="ECO:0000256" key="3">
    <source>
        <dbReference type="SAM" id="MobiDB-lite"/>
    </source>
</evidence>
<feature type="transmembrane region" description="Helical" evidence="4">
    <location>
        <begin position="198"/>
        <end position="220"/>
    </location>
</feature>
<keyword evidence="4" id="KW-1133">Transmembrane helix</keyword>
<dbReference type="Pfam" id="PF07690">
    <property type="entry name" value="MFS_1"/>
    <property type="match status" value="1"/>
</dbReference>
<evidence type="ECO:0000259" key="5">
    <source>
        <dbReference type="PROSITE" id="PS50850"/>
    </source>
</evidence>
<dbReference type="Gene3D" id="1.20.1250.20">
    <property type="entry name" value="MFS general substrate transporter like domains"/>
    <property type="match status" value="2"/>
</dbReference>
<comment type="similarity">
    <text evidence="2">Belongs to the major facilitator superfamily. Monocarboxylate porter (TC 2.A.1.13) family.</text>
</comment>
<dbReference type="AlphaFoldDB" id="A0A3E2H274"/>
<dbReference type="PROSITE" id="PS50850">
    <property type="entry name" value="MFS"/>
    <property type="match status" value="1"/>
</dbReference>
<feature type="domain" description="Major facilitator superfamily (MFS) profile" evidence="5">
    <location>
        <begin position="101"/>
        <end position="492"/>
    </location>
</feature>
<feature type="transmembrane region" description="Helical" evidence="4">
    <location>
        <begin position="229"/>
        <end position="249"/>
    </location>
</feature>
<feature type="region of interest" description="Disordered" evidence="3">
    <location>
        <begin position="1"/>
        <end position="94"/>
    </location>
</feature>
<feature type="transmembrane region" description="Helical" evidence="4">
    <location>
        <begin position="431"/>
        <end position="452"/>
    </location>
</feature>
<feature type="transmembrane region" description="Helical" evidence="4">
    <location>
        <begin position="173"/>
        <end position="192"/>
    </location>
</feature>
<dbReference type="InterPro" id="IPR020846">
    <property type="entry name" value="MFS_dom"/>
</dbReference>
<dbReference type="CDD" id="cd17352">
    <property type="entry name" value="MFS_MCT_SLC16"/>
    <property type="match status" value="1"/>
</dbReference>
<sequence length="492" mass="53395">MAGSILSEKVGEAGLEDEHNHPLNRKDDEKEEEEEVTLDMGRESRRAEKAEEADEGDTEIRDPLEPENDMQSIEPSAETSIESQSPPAEKHSSKIPNGGLNAWLQVAGSFVLFMNTWGIANTYGVYQTFYQDDLLSDHSPSSISWIGSFQAFLLLIIGVFTGPLYDAGFFRELLWAGSFLTVFSLMMTSLCTEYWQVFLAQGLALGLGLGLLFIPSVAIVSQYFDTKKALAMGIAASGSSLGGVIYPIIFHRLQPSIGFGWSTRVLGFLTLVTFILPLMVMKVRLKPAAKRPLVDWDAFKEPPFVLYSIAVFLGFIGLYTPFYYLPSYSVTKAGTTAEFSIYTISIANAASTFGRIFPNYLADKTGPINMMAPCAIISAIIAYCWMAMKTEATVIVFALLYGFFTGSFVSLPPTCIVTLSPHLGIVGTRMGMVFTCSGLGLLMGTPVAGAILGDGASYVGIQVFCASLLVASGIFLIFARIAKTGTVLMSRA</sequence>
<evidence type="ECO:0000256" key="4">
    <source>
        <dbReference type="SAM" id="Phobius"/>
    </source>
</evidence>
<feature type="transmembrane region" description="Helical" evidence="4">
    <location>
        <begin position="339"/>
        <end position="358"/>
    </location>
</feature>
<evidence type="ECO:0000313" key="6">
    <source>
        <dbReference type="EMBL" id="RFU27421.1"/>
    </source>
</evidence>
<name>A0A3E2H274_SCYLI</name>
<comment type="subcellular location">
    <subcellularLocation>
        <location evidence="1">Membrane</location>
        <topology evidence="1">Multi-pass membrane protein</topology>
    </subcellularLocation>
</comment>
<feature type="non-terminal residue" evidence="6">
    <location>
        <position position="1"/>
    </location>
</feature>
<feature type="transmembrane region" description="Helical" evidence="4">
    <location>
        <begin position="143"/>
        <end position="161"/>
    </location>
</feature>
<feature type="compositionally biased region" description="Basic and acidic residues" evidence="3">
    <location>
        <begin position="40"/>
        <end position="50"/>
    </location>
</feature>
<organism evidence="6 7">
    <name type="scientific">Scytalidium lignicola</name>
    <name type="common">Hyphomycete</name>
    <dbReference type="NCBI Taxonomy" id="5539"/>
    <lineage>
        <taxon>Eukaryota</taxon>
        <taxon>Fungi</taxon>
        <taxon>Dikarya</taxon>
        <taxon>Ascomycota</taxon>
        <taxon>Pezizomycotina</taxon>
        <taxon>Leotiomycetes</taxon>
        <taxon>Leotiomycetes incertae sedis</taxon>
        <taxon>Scytalidium</taxon>
    </lineage>
</organism>
<dbReference type="GO" id="GO:0016020">
    <property type="term" value="C:membrane"/>
    <property type="evidence" value="ECO:0007669"/>
    <property type="project" value="UniProtKB-SubCell"/>
</dbReference>
<protein>
    <recommendedName>
        <fullName evidence="5">Major facilitator superfamily (MFS) profile domain-containing protein</fullName>
    </recommendedName>
</protein>
<dbReference type="OMA" id="CCCTIFA"/>
<dbReference type="PANTHER" id="PTHR11360">
    <property type="entry name" value="MONOCARBOXYLATE TRANSPORTER"/>
    <property type="match status" value="1"/>
</dbReference>
<dbReference type="Proteomes" id="UP000258309">
    <property type="component" value="Unassembled WGS sequence"/>
</dbReference>
<feature type="transmembrane region" description="Helical" evidence="4">
    <location>
        <begin position="261"/>
        <end position="283"/>
    </location>
</feature>
<evidence type="ECO:0000256" key="2">
    <source>
        <dbReference type="ARBA" id="ARBA00006727"/>
    </source>
</evidence>
<feature type="transmembrane region" description="Helical" evidence="4">
    <location>
        <begin position="100"/>
        <end position="123"/>
    </location>
</feature>
<feature type="non-terminal residue" evidence="6">
    <location>
        <position position="492"/>
    </location>
</feature>
<evidence type="ECO:0000256" key="1">
    <source>
        <dbReference type="ARBA" id="ARBA00004141"/>
    </source>
</evidence>
<feature type="transmembrane region" description="Helical" evidence="4">
    <location>
        <begin position="458"/>
        <end position="482"/>
    </location>
</feature>
<dbReference type="PANTHER" id="PTHR11360:SF234">
    <property type="entry name" value="MFS-TYPE TRANSPORTER DBAD-RELATED"/>
    <property type="match status" value="1"/>
</dbReference>